<dbReference type="AlphaFoldDB" id="A0A6A6U4M1"/>
<sequence length="301" mass="34229">MPLLVRSRTSSKVSKADISWPVESRRQRHDIHIAHHDIPLSPPVRPNRPSMDFSRTPSSCSSTDSTGQRRRSLTSSFRLHTQRTSECSESTCSGPEMNLVSPDRLPSDEELKIAGAIPIFDSNGNSRPFKSLYEGPTSIGEQQLVVFVRHFFCGACQAYLKALSEAVSLQTYFTLPTPTSITIIGLGDPALIPLYRSATRTPFPIYTDPTRRLHRMLGMGWSLNIGSRPNYFRGTNEVKWVIGQIRDMRKVEENIRLKGGAWWWVGGEYLIRDGKVTWCHRMRNYRDHVEMNVIKKLLQIA</sequence>
<dbReference type="OrthoDB" id="40334at2759"/>
<feature type="compositionally biased region" description="Polar residues" evidence="1">
    <location>
        <begin position="73"/>
        <end position="93"/>
    </location>
</feature>
<dbReference type="InterPro" id="IPR036249">
    <property type="entry name" value="Thioredoxin-like_sf"/>
</dbReference>
<dbReference type="Proteomes" id="UP000799302">
    <property type="component" value="Unassembled WGS sequence"/>
</dbReference>
<gene>
    <name evidence="2" type="ORF">BT63DRAFT_416499</name>
</gene>
<proteinExistence type="predicted"/>
<accession>A0A6A6U4M1</accession>
<organism evidence="2 3">
    <name type="scientific">Microthyrium microscopicum</name>
    <dbReference type="NCBI Taxonomy" id="703497"/>
    <lineage>
        <taxon>Eukaryota</taxon>
        <taxon>Fungi</taxon>
        <taxon>Dikarya</taxon>
        <taxon>Ascomycota</taxon>
        <taxon>Pezizomycotina</taxon>
        <taxon>Dothideomycetes</taxon>
        <taxon>Dothideomycetes incertae sedis</taxon>
        <taxon>Microthyriales</taxon>
        <taxon>Microthyriaceae</taxon>
        <taxon>Microthyrium</taxon>
    </lineage>
</organism>
<dbReference type="SUPFAM" id="SSF52833">
    <property type="entry name" value="Thioredoxin-like"/>
    <property type="match status" value="1"/>
</dbReference>
<dbReference type="EMBL" id="MU004239">
    <property type="protein sequence ID" value="KAF2666078.1"/>
    <property type="molecule type" value="Genomic_DNA"/>
</dbReference>
<evidence type="ECO:0000313" key="3">
    <source>
        <dbReference type="Proteomes" id="UP000799302"/>
    </source>
</evidence>
<dbReference type="PANTHER" id="PTHR28630:SF3">
    <property type="entry name" value="PEROXIREDOXIN-LIKE 2C"/>
    <property type="match status" value="1"/>
</dbReference>
<dbReference type="Pfam" id="PF13911">
    <property type="entry name" value="AhpC-TSA_2"/>
    <property type="match status" value="1"/>
</dbReference>
<protein>
    <recommendedName>
        <fullName evidence="4">AhpC/TSA antioxidant enzyme-domain-containing protein</fullName>
    </recommendedName>
</protein>
<feature type="compositionally biased region" description="Low complexity" evidence="1">
    <location>
        <begin position="54"/>
        <end position="66"/>
    </location>
</feature>
<dbReference type="InterPro" id="IPR032801">
    <property type="entry name" value="PXL2A/B/C"/>
</dbReference>
<feature type="region of interest" description="Disordered" evidence="1">
    <location>
        <begin position="37"/>
        <end position="97"/>
    </location>
</feature>
<reference evidence="2" key="1">
    <citation type="journal article" date="2020" name="Stud. Mycol.">
        <title>101 Dothideomycetes genomes: a test case for predicting lifestyles and emergence of pathogens.</title>
        <authorList>
            <person name="Haridas S."/>
            <person name="Albert R."/>
            <person name="Binder M."/>
            <person name="Bloem J."/>
            <person name="Labutti K."/>
            <person name="Salamov A."/>
            <person name="Andreopoulos B."/>
            <person name="Baker S."/>
            <person name="Barry K."/>
            <person name="Bills G."/>
            <person name="Bluhm B."/>
            <person name="Cannon C."/>
            <person name="Castanera R."/>
            <person name="Culley D."/>
            <person name="Daum C."/>
            <person name="Ezra D."/>
            <person name="Gonzalez J."/>
            <person name="Henrissat B."/>
            <person name="Kuo A."/>
            <person name="Liang C."/>
            <person name="Lipzen A."/>
            <person name="Lutzoni F."/>
            <person name="Magnuson J."/>
            <person name="Mondo S."/>
            <person name="Nolan M."/>
            <person name="Ohm R."/>
            <person name="Pangilinan J."/>
            <person name="Park H.-J."/>
            <person name="Ramirez L."/>
            <person name="Alfaro M."/>
            <person name="Sun H."/>
            <person name="Tritt A."/>
            <person name="Yoshinaga Y."/>
            <person name="Zwiers L.-H."/>
            <person name="Turgeon B."/>
            <person name="Goodwin S."/>
            <person name="Spatafora J."/>
            <person name="Crous P."/>
            <person name="Grigoriev I."/>
        </authorList>
    </citation>
    <scope>NUCLEOTIDE SEQUENCE</scope>
    <source>
        <strain evidence="2">CBS 115976</strain>
    </source>
</reference>
<dbReference type="PANTHER" id="PTHR28630">
    <property type="match status" value="1"/>
</dbReference>
<evidence type="ECO:0008006" key="4">
    <source>
        <dbReference type="Google" id="ProtNLM"/>
    </source>
</evidence>
<evidence type="ECO:0000256" key="1">
    <source>
        <dbReference type="SAM" id="MobiDB-lite"/>
    </source>
</evidence>
<dbReference type="CDD" id="cd02970">
    <property type="entry name" value="PRX_like2"/>
    <property type="match status" value="1"/>
</dbReference>
<name>A0A6A6U4M1_9PEZI</name>
<keyword evidence="3" id="KW-1185">Reference proteome</keyword>
<evidence type="ECO:0000313" key="2">
    <source>
        <dbReference type="EMBL" id="KAF2666078.1"/>
    </source>
</evidence>